<keyword evidence="2" id="KW-1185">Reference proteome</keyword>
<gene>
    <name evidence="1" type="ORF">CEXT_123531</name>
</gene>
<dbReference type="SUPFAM" id="SSF52540">
    <property type="entry name" value="P-loop containing nucleoside triphosphate hydrolases"/>
    <property type="match status" value="1"/>
</dbReference>
<reference evidence="1 2" key="1">
    <citation type="submission" date="2021-06" db="EMBL/GenBank/DDBJ databases">
        <title>Caerostris extrusa draft genome.</title>
        <authorList>
            <person name="Kono N."/>
            <person name="Arakawa K."/>
        </authorList>
    </citation>
    <scope>NUCLEOTIDE SEQUENCE [LARGE SCALE GENOMIC DNA]</scope>
</reference>
<name>A0AAV4QI30_CAEEX</name>
<dbReference type="InterPro" id="IPR027417">
    <property type="entry name" value="P-loop_NTPase"/>
</dbReference>
<protein>
    <submittedName>
        <fullName evidence="1">Uncharacterized protein</fullName>
    </submittedName>
</protein>
<dbReference type="AlphaFoldDB" id="A0AAV4QI30"/>
<organism evidence="1 2">
    <name type="scientific">Caerostris extrusa</name>
    <name type="common">Bark spider</name>
    <name type="synonym">Caerostris bankana</name>
    <dbReference type="NCBI Taxonomy" id="172846"/>
    <lineage>
        <taxon>Eukaryota</taxon>
        <taxon>Metazoa</taxon>
        <taxon>Ecdysozoa</taxon>
        <taxon>Arthropoda</taxon>
        <taxon>Chelicerata</taxon>
        <taxon>Arachnida</taxon>
        <taxon>Araneae</taxon>
        <taxon>Araneomorphae</taxon>
        <taxon>Entelegynae</taxon>
        <taxon>Araneoidea</taxon>
        <taxon>Araneidae</taxon>
        <taxon>Caerostris</taxon>
    </lineage>
</organism>
<dbReference type="EMBL" id="BPLR01006365">
    <property type="protein sequence ID" value="GIY09343.1"/>
    <property type="molecule type" value="Genomic_DNA"/>
</dbReference>
<evidence type="ECO:0000313" key="2">
    <source>
        <dbReference type="Proteomes" id="UP001054945"/>
    </source>
</evidence>
<comment type="caution">
    <text evidence="1">The sequence shown here is derived from an EMBL/GenBank/DDBJ whole genome shotgun (WGS) entry which is preliminary data.</text>
</comment>
<sequence>MPEILLTCRIRKHIFLFVFAFDDSTTLRFLYKNWIVPVKRGFTNATTIMLGNKSDLKRILNLGQETLFTLMNVYFAYKEYFDVDFVFECSALTGDQLDFCVIALLGNIVKPS</sequence>
<dbReference type="Gene3D" id="3.40.50.300">
    <property type="entry name" value="P-loop containing nucleotide triphosphate hydrolases"/>
    <property type="match status" value="1"/>
</dbReference>
<accession>A0AAV4QI30</accession>
<proteinExistence type="predicted"/>
<evidence type="ECO:0000313" key="1">
    <source>
        <dbReference type="EMBL" id="GIY09343.1"/>
    </source>
</evidence>
<dbReference type="Proteomes" id="UP001054945">
    <property type="component" value="Unassembled WGS sequence"/>
</dbReference>